<gene>
    <name evidence="2" type="ORF">BO72DRAFT_158999</name>
</gene>
<dbReference type="Proteomes" id="UP000249789">
    <property type="component" value="Unassembled WGS sequence"/>
</dbReference>
<protein>
    <submittedName>
        <fullName evidence="2">Uncharacterized protein</fullName>
    </submittedName>
</protein>
<sequence length="158" mass="17792">MEPAQRFLNPSSRITPPPAACPRFPPSTPVHSIHTIHTSSCKACPSRLTRWRTVPPPDWKQPMSGGKKVPLPQKRGMRCSAYRIPLRKQCLPPPGHVQSTGIPPYLIPLPSFPLHLCRDSAEKLFVSQGSKLLFTPLSEEAVIHRFIEYWPWCCHATV</sequence>
<accession>A0A8G1RPV5</accession>
<feature type="region of interest" description="Disordered" evidence="1">
    <location>
        <begin position="1"/>
        <end position="20"/>
    </location>
</feature>
<dbReference type="EMBL" id="KZ824654">
    <property type="protein sequence ID" value="RAK75745.1"/>
    <property type="molecule type" value="Genomic_DNA"/>
</dbReference>
<keyword evidence="3" id="KW-1185">Reference proteome</keyword>
<organism evidence="2 3">
    <name type="scientific">Aspergillus fijiensis CBS 313.89</name>
    <dbReference type="NCBI Taxonomy" id="1448319"/>
    <lineage>
        <taxon>Eukaryota</taxon>
        <taxon>Fungi</taxon>
        <taxon>Dikarya</taxon>
        <taxon>Ascomycota</taxon>
        <taxon>Pezizomycotina</taxon>
        <taxon>Eurotiomycetes</taxon>
        <taxon>Eurotiomycetidae</taxon>
        <taxon>Eurotiales</taxon>
        <taxon>Aspergillaceae</taxon>
        <taxon>Aspergillus</taxon>
    </lineage>
</organism>
<evidence type="ECO:0000256" key="1">
    <source>
        <dbReference type="SAM" id="MobiDB-lite"/>
    </source>
</evidence>
<dbReference type="VEuPathDB" id="FungiDB:BO72DRAFT_158999"/>
<dbReference type="GeneID" id="63856625"/>
<name>A0A8G1RPV5_9EURO</name>
<proteinExistence type="predicted"/>
<evidence type="ECO:0000313" key="3">
    <source>
        <dbReference type="Proteomes" id="UP000249789"/>
    </source>
</evidence>
<evidence type="ECO:0000313" key="2">
    <source>
        <dbReference type="EMBL" id="RAK75745.1"/>
    </source>
</evidence>
<dbReference type="AlphaFoldDB" id="A0A8G1RPV5"/>
<reference evidence="2 3" key="1">
    <citation type="submission" date="2018-02" db="EMBL/GenBank/DDBJ databases">
        <title>The genomes of Aspergillus section Nigri reveals drivers in fungal speciation.</title>
        <authorList>
            <consortium name="DOE Joint Genome Institute"/>
            <person name="Vesth T.C."/>
            <person name="Nybo J."/>
            <person name="Theobald S."/>
            <person name="Brandl J."/>
            <person name="Frisvad J.C."/>
            <person name="Nielsen K.F."/>
            <person name="Lyhne E.K."/>
            <person name="Kogle M.E."/>
            <person name="Kuo A."/>
            <person name="Riley R."/>
            <person name="Clum A."/>
            <person name="Nolan M."/>
            <person name="Lipzen A."/>
            <person name="Salamov A."/>
            <person name="Henrissat B."/>
            <person name="Wiebenga A."/>
            <person name="De vries R.P."/>
            <person name="Grigoriev I.V."/>
            <person name="Mortensen U.H."/>
            <person name="Andersen M.R."/>
            <person name="Baker S.E."/>
        </authorList>
    </citation>
    <scope>NUCLEOTIDE SEQUENCE [LARGE SCALE GENOMIC DNA]</scope>
    <source>
        <strain evidence="2 3">CBS 313.89</strain>
    </source>
</reference>
<dbReference type="RefSeq" id="XP_040799755.1">
    <property type="nucleotide sequence ID" value="XM_040939292.1"/>
</dbReference>